<evidence type="ECO:0000313" key="1">
    <source>
        <dbReference type="EMBL" id="GAD63459.1"/>
    </source>
</evidence>
<evidence type="ECO:0000313" key="2">
    <source>
        <dbReference type="Proteomes" id="UP000016560"/>
    </source>
</evidence>
<name>U3B0S9_AQUA1</name>
<sequence length="233" mass="27780">MRDEIYKVMSQEPALRWHLNDAKARTLLPEEAFKWIDKAGRQPKWLTAQAQKLLGKEVVSSVFQMLTDKAKLIALFDLWDESFDEKKRTLNQLSNSWNRQLKTDKLFSWFKDDDEHEKCALAWSWMEKNKSWLTWRAAPFTKLNEMLEFFDLSEASAEEKELYIEKIKRRWNTQKTREKATERKQYNFVLPISVNAVLDKLAEDRQLSRTRVLELLILGEEQHELYLPKPPST</sequence>
<dbReference type="Proteomes" id="UP000016560">
    <property type="component" value="Unassembled WGS sequence"/>
</dbReference>
<reference evidence="1" key="1">
    <citation type="submission" date="2024-09" db="EMBL/GenBank/DDBJ databases">
        <title>Whole genome shotgun sequence of Pseudomonas alcaligenes NBRC 14159.</title>
        <authorList>
            <person name="Yoshida I."/>
            <person name="Hosoyama A."/>
            <person name="Tsuchikane K."/>
            <person name="Noguchi M."/>
            <person name="Hirakata S."/>
            <person name="Ando Y."/>
            <person name="Ohji S."/>
            <person name="Yamazoe A."/>
            <person name="Yamazaki S."/>
            <person name="Fujita N."/>
        </authorList>
    </citation>
    <scope>NUCLEOTIDE SEQUENCE</scope>
    <source>
        <strain evidence="1">NBRC 14159</strain>
    </source>
</reference>
<proteinExistence type="predicted"/>
<accession>U3B0S9</accession>
<gene>
    <name evidence="1" type="ORF">PA6_024_00300</name>
</gene>
<dbReference type="EMBL" id="BATI01000024">
    <property type="protein sequence ID" value="GAD63459.1"/>
    <property type="molecule type" value="Genomic_DNA"/>
</dbReference>
<keyword evidence="2" id="KW-1185">Reference proteome</keyword>
<dbReference type="AlphaFoldDB" id="U3B0S9"/>
<protein>
    <submittedName>
        <fullName evidence="1">Uncharacterized protein</fullName>
    </submittedName>
</protein>
<comment type="caution">
    <text evidence="1">The sequence shown here is derived from an EMBL/GenBank/DDBJ whole genome shotgun (WGS) entry which is preliminary data.</text>
</comment>
<organism evidence="1 2">
    <name type="scientific">Aquipseudomonas alcaligenes (strain ATCC 14909 / DSM 50342 / CCUG 1425 / JCM 20561 / NBRC 14159 / NCIMB 9945 / NCTC 10367 / 1577)</name>
    <name type="common">Pseudomonas alcaligenes</name>
    <dbReference type="NCBI Taxonomy" id="1215092"/>
    <lineage>
        <taxon>Bacteria</taxon>
        <taxon>Pseudomonadati</taxon>
        <taxon>Pseudomonadota</taxon>
        <taxon>Gammaproteobacteria</taxon>
        <taxon>Pseudomonadales</taxon>
        <taxon>Pseudomonadaceae</taxon>
        <taxon>Aquipseudomonas</taxon>
    </lineage>
</organism>